<dbReference type="EMBL" id="JAUSUN010000006">
    <property type="protein sequence ID" value="MDQ0413317.1"/>
    <property type="molecule type" value="Genomic_DNA"/>
</dbReference>
<organism evidence="1 2">
    <name type="scientific">Mesobacillus stamsii</name>
    <dbReference type="NCBI Taxonomy" id="225347"/>
    <lineage>
        <taxon>Bacteria</taxon>
        <taxon>Bacillati</taxon>
        <taxon>Bacillota</taxon>
        <taxon>Bacilli</taxon>
        <taxon>Bacillales</taxon>
        <taxon>Bacillaceae</taxon>
        <taxon>Mesobacillus</taxon>
    </lineage>
</organism>
<dbReference type="PANTHER" id="PTHR43760">
    <property type="entry name" value="ENDORIBONUCLEASE-RELATED"/>
    <property type="match status" value="1"/>
</dbReference>
<dbReference type="SUPFAM" id="SSF55298">
    <property type="entry name" value="YjgF-like"/>
    <property type="match status" value="1"/>
</dbReference>
<sequence length="62" mass="7037">MKGDRVYSNCTRFFEPFKVLDAASELFENIFGEKGRHVRTAIGAVELPGNTLIEIDFIFAVR</sequence>
<dbReference type="Proteomes" id="UP001242313">
    <property type="component" value="Unassembled WGS sequence"/>
</dbReference>
<reference evidence="1 2" key="1">
    <citation type="submission" date="2023-07" db="EMBL/GenBank/DDBJ databases">
        <title>Genomic Encyclopedia of Type Strains, Phase IV (KMG-IV): sequencing the most valuable type-strain genomes for metagenomic binning, comparative biology and taxonomic classification.</title>
        <authorList>
            <person name="Goeker M."/>
        </authorList>
    </citation>
    <scope>NUCLEOTIDE SEQUENCE [LARGE SCALE GENOMIC DNA]</scope>
    <source>
        <strain evidence="1 2">DSM 19598</strain>
    </source>
</reference>
<evidence type="ECO:0000313" key="2">
    <source>
        <dbReference type="Proteomes" id="UP001242313"/>
    </source>
</evidence>
<gene>
    <name evidence="1" type="ORF">J2S25_001520</name>
</gene>
<accession>A0ABU0FTR2</accession>
<keyword evidence="2" id="KW-1185">Reference proteome</keyword>
<dbReference type="InterPro" id="IPR013813">
    <property type="entry name" value="Endoribo_LPSP/chorism_mut-like"/>
</dbReference>
<dbReference type="PANTHER" id="PTHR43760:SF1">
    <property type="entry name" value="ENDORIBONUCLEASE L-PSP_CHORISMATE MUTASE-LIKE DOMAIN-CONTAINING PROTEIN"/>
    <property type="match status" value="1"/>
</dbReference>
<evidence type="ECO:0000313" key="1">
    <source>
        <dbReference type="EMBL" id="MDQ0413317.1"/>
    </source>
</evidence>
<proteinExistence type="predicted"/>
<comment type="caution">
    <text evidence="1">The sequence shown here is derived from an EMBL/GenBank/DDBJ whole genome shotgun (WGS) entry which is preliminary data.</text>
</comment>
<protein>
    <submittedName>
        <fullName evidence="1">Enamine deaminase RidA (YjgF/YER057c/UK114 family)</fullName>
    </submittedName>
</protein>
<dbReference type="InterPro" id="IPR035959">
    <property type="entry name" value="RutC-like_sf"/>
</dbReference>
<dbReference type="RefSeq" id="WP_307191593.1">
    <property type="nucleotide sequence ID" value="NZ_JAUSUN010000006.1"/>
</dbReference>
<name>A0ABU0FTR2_9BACI</name>
<dbReference type="Gene3D" id="3.30.1330.40">
    <property type="entry name" value="RutC-like"/>
    <property type="match status" value="1"/>
</dbReference>